<gene>
    <name evidence="2" type="ORF">AB8B23_11845</name>
</gene>
<reference evidence="2" key="1">
    <citation type="submission" date="2024-07" db="EMBL/GenBank/DDBJ databases">
        <authorList>
            <person name="Li X.-J."/>
            <person name="Wang X."/>
        </authorList>
    </citation>
    <scope>NUCLEOTIDE SEQUENCE</scope>
    <source>
        <strain evidence="2">HSP-342</strain>
    </source>
</reference>
<evidence type="ECO:0000256" key="1">
    <source>
        <dbReference type="SAM" id="Phobius"/>
    </source>
</evidence>
<keyword evidence="1" id="KW-0812">Transmembrane</keyword>
<proteinExistence type="predicted"/>
<accession>A0AB39VA85</accession>
<keyword evidence="1" id="KW-0472">Membrane</keyword>
<name>A0AB39VA85_9FUSO</name>
<protein>
    <submittedName>
        <fullName evidence="2">Sodium:proton symporter</fullName>
    </submittedName>
</protein>
<evidence type="ECO:0000313" key="2">
    <source>
        <dbReference type="EMBL" id="XDU64585.1"/>
    </source>
</evidence>
<dbReference type="KEGG" id="lmes:AB8B23_11845"/>
<feature type="transmembrane region" description="Helical" evidence="1">
    <location>
        <begin position="12"/>
        <end position="32"/>
    </location>
</feature>
<dbReference type="EMBL" id="CP165646">
    <property type="protein sequence ID" value="XDU64585.1"/>
    <property type="molecule type" value="Genomic_DNA"/>
</dbReference>
<sequence length="169" mass="19676">MKKNTNKLVRKPNNFLGLILFTIIYFLVQNVIYPLLGFLFWFSFMLIFGGIADALGILKIKEIQVILTYLFYCVCLVILSGFMCYLGYLCKDFLGKMNKIGLNTVMIVILIYFLYKTVAGDQNSIIDALIDEKKYIFCTIFHISYIMGAFHSDKVKKILDRIKFKRKNK</sequence>
<dbReference type="RefSeq" id="WP_369712895.1">
    <property type="nucleotide sequence ID" value="NZ_CP165646.1"/>
</dbReference>
<dbReference type="AlphaFoldDB" id="A0AB39VA85"/>
<keyword evidence="1" id="KW-1133">Transmembrane helix</keyword>
<feature type="transmembrane region" description="Helical" evidence="1">
    <location>
        <begin position="100"/>
        <end position="115"/>
    </location>
</feature>
<organism evidence="2">
    <name type="scientific">Leptotrichia mesophila</name>
    <dbReference type="NCBI Taxonomy" id="3239303"/>
    <lineage>
        <taxon>Bacteria</taxon>
        <taxon>Fusobacteriati</taxon>
        <taxon>Fusobacteriota</taxon>
        <taxon>Fusobacteriia</taxon>
        <taxon>Fusobacteriales</taxon>
        <taxon>Leptotrichiaceae</taxon>
        <taxon>Leptotrichia</taxon>
    </lineage>
</organism>
<feature type="transmembrane region" description="Helical" evidence="1">
    <location>
        <begin position="65"/>
        <end position="88"/>
    </location>
</feature>
<feature type="transmembrane region" description="Helical" evidence="1">
    <location>
        <begin position="38"/>
        <end position="58"/>
    </location>
</feature>